<evidence type="ECO:0000313" key="3">
    <source>
        <dbReference type="Proteomes" id="UP000275356"/>
    </source>
</evidence>
<organism evidence="2 3">
    <name type="scientific">Salana multivorans</name>
    <dbReference type="NCBI Taxonomy" id="120377"/>
    <lineage>
        <taxon>Bacteria</taxon>
        <taxon>Bacillati</taxon>
        <taxon>Actinomycetota</taxon>
        <taxon>Actinomycetes</taxon>
        <taxon>Micrococcales</taxon>
        <taxon>Beutenbergiaceae</taxon>
        <taxon>Salana</taxon>
    </lineage>
</organism>
<sequence>MTTTPETTIAVDFDLISYINSGTVARREVVIYADEQAAGELIDALAALRALGWSDDEEPRPSTPKDGPLDEPSEPAGVGLLLDRARAAQERLDASRSVWTVQALSSETADDIMAEHPLPKMPTPAKDSASERERERYQERYLAYRESVDRTQREQRYALLSRAVVSVETPHGTAEGASVEQLHAIDARPGGQKWIDRLWSALDEAQTQDPDVPRPTWLGRSTNSPA</sequence>
<name>A0A3N2D872_9MICO</name>
<gene>
    <name evidence="2" type="ORF">EDD28_0551</name>
</gene>
<dbReference type="Proteomes" id="UP000275356">
    <property type="component" value="Unassembled WGS sequence"/>
</dbReference>
<reference evidence="2 3" key="1">
    <citation type="submission" date="2018-11" db="EMBL/GenBank/DDBJ databases">
        <title>Sequencing the genomes of 1000 actinobacteria strains.</title>
        <authorList>
            <person name="Klenk H.-P."/>
        </authorList>
    </citation>
    <scope>NUCLEOTIDE SEQUENCE [LARGE SCALE GENOMIC DNA]</scope>
    <source>
        <strain evidence="2 3">DSM 13521</strain>
    </source>
</reference>
<evidence type="ECO:0000256" key="1">
    <source>
        <dbReference type="SAM" id="MobiDB-lite"/>
    </source>
</evidence>
<comment type="caution">
    <text evidence="2">The sequence shown here is derived from an EMBL/GenBank/DDBJ whole genome shotgun (WGS) entry which is preliminary data.</text>
</comment>
<dbReference type="EMBL" id="RKHQ01000001">
    <property type="protein sequence ID" value="ROR95981.1"/>
    <property type="molecule type" value="Genomic_DNA"/>
</dbReference>
<feature type="region of interest" description="Disordered" evidence="1">
    <location>
        <begin position="53"/>
        <end position="80"/>
    </location>
</feature>
<dbReference type="AlphaFoldDB" id="A0A3N2D872"/>
<keyword evidence="3" id="KW-1185">Reference proteome</keyword>
<evidence type="ECO:0000313" key="2">
    <source>
        <dbReference type="EMBL" id="ROR95981.1"/>
    </source>
</evidence>
<accession>A0A3N2D872</accession>
<dbReference type="OrthoDB" id="9770306at2"/>
<feature type="region of interest" description="Disordered" evidence="1">
    <location>
        <begin position="204"/>
        <end position="226"/>
    </location>
</feature>
<dbReference type="RefSeq" id="WP_123738219.1">
    <property type="nucleotide sequence ID" value="NZ_RKHQ01000001.1"/>
</dbReference>
<proteinExistence type="predicted"/>
<protein>
    <submittedName>
        <fullName evidence="2">Uncharacterized protein</fullName>
    </submittedName>
</protein>